<proteinExistence type="predicted"/>
<evidence type="ECO:0000313" key="1">
    <source>
        <dbReference type="EMBL" id="JAH44065.1"/>
    </source>
</evidence>
<protein>
    <submittedName>
        <fullName evidence="1">Uncharacterized protein</fullName>
    </submittedName>
</protein>
<reference evidence="1" key="1">
    <citation type="submission" date="2014-11" db="EMBL/GenBank/DDBJ databases">
        <authorList>
            <person name="Amaro Gonzalez C."/>
        </authorList>
    </citation>
    <scope>NUCLEOTIDE SEQUENCE</scope>
</reference>
<dbReference type="AlphaFoldDB" id="A0A0E9STT8"/>
<sequence>MYMYEVGFLHLDSLLCVFLQDLHFNS</sequence>
<organism evidence="1">
    <name type="scientific">Anguilla anguilla</name>
    <name type="common">European freshwater eel</name>
    <name type="synonym">Muraena anguilla</name>
    <dbReference type="NCBI Taxonomy" id="7936"/>
    <lineage>
        <taxon>Eukaryota</taxon>
        <taxon>Metazoa</taxon>
        <taxon>Chordata</taxon>
        <taxon>Craniata</taxon>
        <taxon>Vertebrata</taxon>
        <taxon>Euteleostomi</taxon>
        <taxon>Actinopterygii</taxon>
        <taxon>Neopterygii</taxon>
        <taxon>Teleostei</taxon>
        <taxon>Anguilliformes</taxon>
        <taxon>Anguillidae</taxon>
        <taxon>Anguilla</taxon>
    </lineage>
</organism>
<accession>A0A0E9STT8</accession>
<name>A0A0E9STT8_ANGAN</name>
<reference evidence="1" key="2">
    <citation type="journal article" date="2015" name="Fish Shellfish Immunol.">
        <title>Early steps in the European eel (Anguilla anguilla)-Vibrio vulnificus interaction in the gills: Role of the RtxA13 toxin.</title>
        <authorList>
            <person name="Callol A."/>
            <person name="Pajuelo D."/>
            <person name="Ebbesson L."/>
            <person name="Teles M."/>
            <person name="MacKenzie S."/>
            <person name="Amaro C."/>
        </authorList>
    </citation>
    <scope>NUCLEOTIDE SEQUENCE</scope>
</reference>
<dbReference type="EMBL" id="GBXM01064512">
    <property type="protein sequence ID" value="JAH44065.1"/>
    <property type="molecule type" value="Transcribed_RNA"/>
</dbReference>